<dbReference type="Proteomes" id="UP000053766">
    <property type="component" value="Unassembled WGS sequence"/>
</dbReference>
<accession>A0A0D8X5M6</accession>
<reference evidence="2" key="2">
    <citation type="journal article" date="2016" name="Sci. Rep.">
        <title>Dictyocaulus viviparus genome, variome and transcriptome elucidate lungworm biology and support future intervention.</title>
        <authorList>
            <person name="McNulty S.N."/>
            <person name="Strube C."/>
            <person name="Rosa B.A."/>
            <person name="Martin J.C."/>
            <person name="Tyagi R."/>
            <person name="Choi Y.J."/>
            <person name="Wang Q."/>
            <person name="Hallsworth Pepin K."/>
            <person name="Zhang X."/>
            <person name="Ozersky P."/>
            <person name="Wilson R.K."/>
            <person name="Sternberg P.W."/>
            <person name="Gasser R.B."/>
            <person name="Mitreva M."/>
        </authorList>
    </citation>
    <scope>NUCLEOTIDE SEQUENCE [LARGE SCALE GENOMIC DNA]</scope>
    <source>
        <strain evidence="2">HannoverDv2000</strain>
    </source>
</reference>
<evidence type="ECO:0000313" key="2">
    <source>
        <dbReference type="Proteomes" id="UP000053766"/>
    </source>
</evidence>
<sequence>MILDGPAVPISVRQSALDTILHLTRSDDLCDYAPRLMQTWQRCGSTLKCCVSSQCCLKS</sequence>
<keyword evidence="2" id="KW-1185">Reference proteome</keyword>
<organism evidence="1 2">
    <name type="scientific">Dictyocaulus viviparus</name>
    <name type="common">Bovine lungworm</name>
    <dbReference type="NCBI Taxonomy" id="29172"/>
    <lineage>
        <taxon>Eukaryota</taxon>
        <taxon>Metazoa</taxon>
        <taxon>Ecdysozoa</taxon>
        <taxon>Nematoda</taxon>
        <taxon>Chromadorea</taxon>
        <taxon>Rhabditida</taxon>
        <taxon>Rhabditina</taxon>
        <taxon>Rhabditomorpha</taxon>
        <taxon>Strongyloidea</taxon>
        <taxon>Metastrongylidae</taxon>
        <taxon>Dictyocaulus</taxon>
    </lineage>
</organism>
<evidence type="ECO:0000313" key="1">
    <source>
        <dbReference type="EMBL" id="KJH39778.1"/>
    </source>
</evidence>
<reference evidence="1 2" key="1">
    <citation type="submission" date="2013-11" db="EMBL/GenBank/DDBJ databases">
        <title>Draft genome of the bovine lungworm Dictyocaulus viviparus.</title>
        <authorList>
            <person name="Mitreva M."/>
        </authorList>
    </citation>
    <scope>NUCLEOTIDE SEQUENCE [LARGE SCALE GENOMIC DNA]</scope>
    <source>
        <strain evidence="1 2">HannoverDv2000</strain>
    </source>
</reference>
<gene>
    <name evidence="1" type="ORF">DICVIV_14334</name>
</gene>
<name>A0A0D8X5M6_DICVI</name>
<proteinExistence type="predicted"/>
<dbReference type="STRING" id="29172.A0A0D8X5M6"/>
<dbReference type="AlphaFoldDB" id="A0A0D8X5M6"/>
<dbReference type="EMBL" id="KN720683">
    <property type="protein sequence ID" value="KJH39778.1"/>
    <property type="molecule type" value="Genomic_DNA"/>
</dbReference>
<dbReference type="OrthoDB" id="5809898at2759"/>
<protein>
    <submittedName>
        <fullName evidence="1">Uncharacterized protein</fullName>
    </submittedName>
</protein>